<dbReference type="EMBL" id="HBNR01074149">
    <property type="protein sequence ID" value="CAE4650412.1"/>
    <property type="molecule type" value="Transcribed_RNA"/>
</dbReference>
<sequence length="1106" mass="116319">MDTVEEGSDAGHGPRLPLVEASPQSPGSPDADAPADPPEATEDAPRGQKRKQPEELQETEEQQQKADASGEGAEHEELTAKEKRMRGIPTLDSPERTSELPEDEGMEPESPEEDPKEKTLPKDPTAEAGEAKEKPPQEEGKAAAKKQPGVSDSEDDWGIDFGKDAKEGPPDAASGEQKGKPGVSESEDDWGMDFAKPGKEENLMDEIRKQQETNSGWEFEKWVSAPSSDKGDGKSSEHGGPPGSKAASEHAPSERELNDEDDWKGLFPQKDAEEDEEEVDESYWYNDVEPDDSWSLWPPNSKEALAGTVLVQKIRARAGKAKTPGGPFPGEAVGEAFVKLMSQPKKEQKVLLAALLWIEANVMEVKVVPPDLSEAVTMLLHTEGDALRSIAENVPDTVMRTKAGSMIPPREVRKNSDTTVEELVSGLHELLPETFGSKEELNTLVGEELGHLPVTVRIAALVHACEFVRLKGSKRYGTLDAVAVAFAKQRLPERAVEVVCRLTLERSMSLANSTLSAEVEEVRAQKIKVLSRLHKEWRLRPSEEQLSQLHIFGLEEQLKILLEIERDIELYWVKMLGRVKSEVDRARELASLLNFSKLLKPHLRQEAVRKVPLHAESGHKLTTGDVARVRGAVADVLAKLYERYRWVPDLASRRLVSKTNWVARLSALLTLAGMPECLHADVELRQLLAKEGHKKLGLEVLTRFEQWAKLEEGTGVVIKAPKVVDAAHAEENRRLYQEYMPDPTKVLTASGYQPKTPGGLGQIAAMPATPGFGVFGAFAAPGTPGMGIRAAMTPAGPPPAGARGLRPPGTPAGPPPGTPGLMMPGTPSGAVPSTPAGPPPATPGGFYRAPGTPAGPPPPTPGGFGVRPPGTPAGPPPPTPGGFGFRPGGAPMTPAGVGMPVPMTPMGAGRAYASVPSTPAGLGSAAPMTPAAALGGAPGSPHDKTPSTPKDAPARIPATPAEAFGPGTFIPSTPVGAGSGLSRIPSTPAEALSSSSMIPRTPIGSTGRIPSTPAAAFADAGRTVPMTPARPGAAPFTPGAPVPQTPGSTVPMTPAPGGMGTAAPFTPAGPVPRTPAGPGAAAPFTPAGPAPFTPAGPAPMTPAGAF</sequence>
<proteinExistence type="predicted"/>
<feature type="compositionally biased region" description="Acidic residues" evidence="1">
    <location>
        <begin position="100"/>
        <end position="112"/>
    </location>
</feature>
<feature type="compositionally biased region" description="Pro residues" evidence="1">
    <location>
        <begin position="869"/>
        <end position="880"/>
    </location>
</feature>
<feature type="compositionally biased region" description="Pro residues" evidence="1">
    <location>
        <begin position="1086"/>
        <end position="1100"/>
    </location>
</feature>
<evidence type="ECO:0000313" key="2">
    <source>
        <dbReference type="EMBL" id="CAE4650412.1"/>
    </source>
</evidence>
<evidence type="ECO:0000256" key="1">
    <source>
        <dbReference type="SAM" id="MobiDB-lite"/>
    </source>
</evidence>
<feature type="compositionally biased region" description="Low complexity" evidence="1">
    <location>
        <begin position="819"/>
        <end position="834"/>
    </location>
</feature>
<feature type="compositionally biased region" description="Low complexity" evidence="1">
    <location>
        <begin position="1076"/>
        <end position="1085"/>
    </location>
</feature>
<feature type="compositionally biased region" description="Basic and acidic residues" evidence="1">
    <location>
        <begin position="196"/>
        <end position="211"/>
    </location>
</feature>
<feature type="region of interest" description="Disordered" evidence="1">
    <location>
        <begin position="1"/>
        <end position="281"/>
    </location>
</feature>
<feature type="compositionally biased region" description="Acidic residues" evidence="1">
    <location>
        <begin position="272"/>
        <end position="281"/>
    </location>
</feature>
<feature type="compositionally biased region" description="Basic and acidic residues" evidence="1">
    <location>
        <begin position="247"/>
        <end position="256"/>
    </location>
</feature>
<accession>A0A7S4WF58</accession>
<name>A0A7S4WF58_9DINO</name>
<feature type="compositionally biased region" description="Basic and acidic residues" evidence="1">
    <location>
        <begin position="72"/>
        <end position="82"/>
    </location>
</feature>
<feature type="compositionally biased region" description="Basic and acidic residues" evidence="1">
    <location>
        <begin position="113"/>
        <end position="142"/>
    </location>
</feature>
<feature type="compositionally biased region" description="Basic and acidic residues" evidence="1">
    <location>
        <begin position="43"/>
        <end position="54"/>
    </location>
</feature>
<dbReference type="PANTHER" id="PTHR45733:SF8">
    <property type="entry name" value="FORMIN-J"/>
    <property type="match status" value="1"/>
</dbReference>
<feature type="compositionally biased region" description="Pro residues" evidence="1">
    <location>
        <begin position="808"/>
        <end position="818"/>
    </location>
</feature>
<dbReference type="PANTHER" id="PTHR45733">
    <property type="entry name" value="FORMIN-J"/>
    <property type="match status" value="1"/>
</dbReference>
<organism evidence="2">
    <name type="scientific">Alexandrium monilatum</name>
    <dbReference type="NCBI Taxonomy" id="311494"/>
    <lineage>
        <taxon>Eukaryota</taxon>
        <taxon>Sar</taxon>
        <taxon>Alveolata</taxon>
        <taxon>Dinophyceae</taxon>
        <taxon>Gonyaulacales</taxon>
        <taxon>Pyrocystaceae</taxon>
        <taxon>Alexandrium</taxon>
    </lineage>
</organism>
<dbReference type="AlphaFoldDB" id="A0A7S4WF58"/>
<feature type="region of interest" description="Disordered" evidence="1">
    <location>
        <begin position="986"/>
        <end position="1010"/>
    </location>
</feature>
<protein>
    <submittedName>
        <fullName evidence="2">Uncharacterized protein</fullName>
    </submittedName>
</protein>
<feature type="region of interest" description="Disordered" evidence="1">
    <location>
        <begin position="1033"/>
        <end position="1106"/>
    </location>
</feature>
<feature type="compositionally biased region" description="Low complexity" evidence="1">
    <location>
        <begin position="922"/>
        <end position="935"/>
    </location>
</feature>
<feature type="region of interest" description="Disordered" evidence="1">
    <location>
        <begin position="918"/>
        <end position="956"/>
    </location>
</feature>
<reference evidence="2" key="1">
    <citation type="submission" date="2021-01" db="EMBL/GenBank/DDBJ databases">
        <authorList>
            <person name="Corre E."/>
            <person name="Pelletier E."/>
            <person name="Niang G."/>
            <person name="Scheremetjew M."/>
            <person name="Finn R."/>
            <person name="Kale V."/>
            <person name="Holt S."/>
            <person name="Cochrane G."/>
            <person name="Meng A."/>
            <person name="Brown T."/>
            <person name="Cohen L."/>
        </authorList>
    </citation>
    <scope>NUCLEOTIDE SEQUENCE</scope>
    <source>
        <strain evidence="2">CCMP3105</strain>
    </source>
</reference>
<feature type="region of interest" description="Disordered" evidence="1">
    <location>
        <begin position="793"/>
        <end position="897"/>
    </location>
</feature>
<dbReference type="InterPro" id="IPR051144">
    <property type="entry name" value="Formin_homology_domain"/>
</dbReference>
<gene>
    <name evidence="2" type="ORF">AMON00008_LOCUS52650</name>
</gene>